<proteinExistence type="inferred from homology"/>
<dbReference type="GO" id="GO:0020037">
    <property type="term" value="F:heme binding"/>
    <property type="evidence" value="ECO:0007669"/>
    <property type="project" value="InterPro"/>
</dbReference>
<dbReference type="SUPFAM" id="SSF48264">
    <property type="entry name" value="Cytochrome P450"/>
    <property type="match status" value="1"/>
</dbReference>
<dbReference type="PANTHER" id="PTHR24305">
    <property type="entry name" value="CYTOCHROME P450"/>
    <property type="match status" value="1"/>
</dbReference>
<keyword evidence="3" id="KW-0479">Metal-binding</keyword>
<comment type="cofactor">
    <cofactor evidence="1">
        <name>heme</name>
        <dbReference type="ChEBI" id="CHEBI:30413"/>
    </cofactor>
</comment>
<dbReference type="EMBL" id="JAAMPI010000858">
    <property type="protein sequence ID" value="KAF4628120.1"/>
    <property type="molecule type" value="Genomic_DNA"/>
</dbReference>
<comment type="similarity">
    <text evidence="2">Belongs to the cytochrome P450 family.</text>
</comment>
<evidence type="ECO:0000313" key="8">
    <source>
        <dbReference type="EMBL" id="KAF4628120.1"/>
    </source>
</evidence>
<dbReference type="AlphaFoldDB" id="A0A8H4RFU3"/>
<evidence type="ECO:0000256" key="5">
    <source>
        <dbReference type="ARBA" id="ARBA00023004"/>
    </source>
</evidence>
<keyword evidence="9" id="KW-1185">Reference proteome</keyword>
<keyword evidence="4" id="KW-0560">Oxidoreductase</keyword>
<evidence type="ECO:0000256" key="7">
    <source>
        <dbReference type="SAM" id="Phobius"/>
    </source>
</evidence>
<reference evidence="8 9" key="1">
    <citation type="submission" date="2020-03" db="EMBL/GenBank/DDBJ databases">
        <title>Draft Genome Sequence of Cudoniella acicularis.</title>
        <authorList>
            <person name="Buettner E."/>
            <person name="Kellner H."/>
        </authorList>
    </citation>
    <scope>NUCLEOTIDE SEQUENCE [LARGE SCALE GENOMIC DNA]</scope>
    <source>
        <strain evidence="8 9">DSM 108380</strain>
    </source>
</reference>
<evidence type="ECO:0000256" key="3">
    <source>
        <dbReference type="ARBA" id="ARBA00022723"/>
    </source>
</evidence>
<evidence type="ECO:0008006" key="10">
    <source>
        <dbReference type="Google" id="ProtNLM"/>
    </source>
</evidence>
<protein>
    <recommendedName>
        <fullName evidence="10">Cytochrome P450</fullName>
    </recommendedName>
</protein>
<evidence type="ECO:0000256" key="1">
    <source>
        <dbReference type="ARBA" id="ARBA00001971"/>
    </source>
</evidence>
<dbReference type="Gene3D" id="1.10.630.10">
    <property type="entry name" value="Cytochrome P450"/>
    <property type="match status" value="1"/>
</dbReference>
<comment type="caution">
    <text evidence="8">The sequence shown here is derived from an EMBL/GenBank/DDBJ whole genome shotgun (WGS) entry which is preliminary data.</text>
</comment>
<dbReference type="GO" id="GO:0016705">
    <property type="term" value="F:oxidoreductase activity, acting on paired donors, with incorporation or reduction of molecular oxygen"/>
    <property type="evidence" value="ECO:0007669"/>
    <property type="project" value="InterPro"/>
</dbReference>
<dbReference type="GO" id="GO:0005506">
    <property type="term" value="F:iron ion binding"/>
    <property type="evidence" value="ECO:0007669"/>
    <property type="project" value="InterPro"/>
</dbReference>
<dbReference type="GO" id="GO:0004497">
    <property type="term" value="F:monooxygenase activity"/>
    <property type="evidence" value="ECO:0007669"/>
    <property type="project" value="UniProtKB-KW"/>
</dbReference>
<keyword evidence="7" id="KW-0472">Membrane</keyword>
<dbReference type="OrthoDB" id="3945418at2759"/>
<keyword evidence="7" id="KW-1133">Transmembrane helix</keyword>
<dbReference type="Proteomes" id="UP000566819">
    <property type="component" value="Unassembled WGS sequence"/>
</dbReference>
<sequence>MRSKFYSLQMKLLTTSARWKHSKMEALKNNSLLLPIATTITLYLGSLALYRLLFHPLAKFPGSKLAAIIRYYEGYYDIIQNVQKANSKAPTPKRSHYSNQSMQEIDQAHVNKLCDQIAAYAGTGRSLNLDSAISAFTGDVSTEFLLGKLYNNLDREDFNAAMTEVVQGTGAAWRITKHFRWNQRKTTKEIMAAAFSSNAEPSETIIPHILQSKLPPEEKDFEHISEEVSTVAGTGLETFAQALRVLFYYIYSNAKIIQRLRTELCSLQKETDTQPTLQQLEQLPYLTSVLMETLRLNLAITTRMTRIAPDRELIYNDMIIPLEHRWE</sequence>
<name>A0A8H4RFU3_9HELO</name>
<gene>
    <name evidence="8" type="ORF">G7Y89_g10036</name>
</gene>
<accession>A0A8H4RFU3</accession>
<evidence type="ECO:0000256" key="6">
    <source>
        <dbReference type="ARBA" id="ARBA00023033"/>
    </source>
</evidence>
<organism evidence="8 9">
    <name type="scientific">Cudoniella acicularis</name>
    <dbReference type="NCBI Taxonomy" id="354080"/>
    <lineage>
        <taxon>Eukaryota</taxon>
        <taxon>Fungi</taxon>
        <taxon>Dikarya</taxon>
        <taxon>Ascomycota</taxon>
        <taxon>Pezizomycotina</taxon>
        <taxon>Leotiomycetes</taxon>
        <taxon>Helotiales</taxon>
        <taxon>Tricladiaceae</taxon>
        <taxon>Cudoniella</taxon>
    </lineage>
</organism>
<dbReference type="PANTHER" id="PTHR24305:SF157">
    <property type="entry name" value="N-ACETYLTRYPTOPHAN 6-HYDROXYLASE IVOC-RELATED"/>
    <property type="match status" value="1"/>
</dbReference>
<feature type="transmembrane region" description="Helical" evidence="7">
    <location>
        <begin position="32"/>
        <end position="53"/>
    </location>
</feature>
<keyword evidence="5" id="KW-0408">Iron</keyword>
<keyword evidence="7" id="KW-0812">Transmembrane</keyword>
<keyword evidence="6" id="KW-0503">Monooxygenase</keyword>
<dbReference type="InterPro" id="IPR001128">
    <property type="entry name" value="Cyt_P450"/>
</dbReference>
<dbReference type="InterPro" id="IPR050121">
    <property type="entry name" value="Cytochrome_P450_monoxygenase"/>
</dbReference>
<evidence type="ECO:0000256" key="4">
    <source>
        <dbReference type="ARBA" id="ARBA00023002"/>
    </source>
</evidence>
<dbReference type="Pfam" id="PF00067">
    <property type="entry name" value="p450"/>
    <property type="match status" value="1"/>
</dbReference>
<evidence type="ECO:0000256" key="2">
    <source>
        <dbReference type="ARBA" id="ARBA00010617"/>
    </source>
</evidence>
<dbReference type="InterPro" id="IPR036396">
    <property type="entry name" value="Cyt_P450_sf"/>
</dbReference>
<evidence type="ECO:0000313" key="9">
    <source>
        <dbReference type="Proteomes" id="UP000566819"/>
    </source>
</evidence>